<name>A0A817TNY1_9BILA</name>
<sequence>MHNDHNDNLGNSTVADNTICVDNTSVIYPQVIDDLMNNESNIKNKKRKHIGQQNPTKKLNIDTDMTFSFAPAWRLRSKTRSNHHDEHSITSIRNTINREKKKN</sequence>
<gene>
    <name evidence="2" type="ORF">GRG538_LOCUS2241</name>
    <name evidence="3" type="ORF">QYT958_LOCUS33036</name>
</gene>
<evidence type="ECO:0000313" key="4">
    <source>
        <dbReference type="Proteomes" id="UP000663872"/>
    </source>
</evidence>
<dbReference type="Proteomes" id="UP000663848">
    <property type="component" value="Unassembled WGS sequence"/>
</dbReference>
<organism evidence="2 4">
    <name type="scientific">Rotaria socialis</name>
    <dbReference type="NCBI Taxonomy" id="392032"/>
    <lineage>
        <taxon>Eukaryota</taxon>
        <taxon>Metazoa</taxon>
        <taxon>Spiralia</taxon>
        <taxon>Gnathifera</taxon>
        <taxon>Rotifera</taxon>
        <taxon>Eurotatoria</taxon>
        <taxon>Bdelloidea</taxon>
        <taxon>Philodinida</taxon>
        <taxon>Philodinidae</taxon>
        <taxon>Rotaria</taxon>
    </lineage>
</organism>
<dbReference type="Proteomes" id="UP000663872">
    <property type="component" value="Unassembled WGS sequence"/>
</dbReference>
<evidence type="ECO:0000256" key="1">
    <source>
        <dbReference type="SAM" id="MobiDB-lite"/>
    </source>
</evidence>
<proteinExistence type="predicted"/>
<evidence type="ECO:0000313" key="3">
    <source>
        <dbReference type="EMBL" id="CAF4944954.1"/>
    </source>
</evidence>
<dbReference type="EMBL" id="CAJOBR010022167">
    <property type="protein sequence ID" value="CAF4944954.1"/>
    <property type="molecule type" value="Genomic_DNA"/>
</dbReference>
<feature type="region of interest" description="Disordered" evidence="1">
    <location>
        <begin position="78"/>
        <end position="103"/>
    </location>
</feature>
<dbReference type="AlphaFoldDB" id="A0A817TNY1"/>
<dbReference type="EMBL" id="CAJNYT010000053">
    <property type="protein sequence ID" value="CAF3318930.1"/>
    <property type="molecule type" value="Genomic_DNA"/>
</dbReference>
<comment type="caution">
    <text evidence="2">The sequence shown here is derived from an EMBL/GenBank/DDBJ whole genome shotgun (WGS) entry which is preliminary data.</text>
</comment>
<reference evidence="2" key="1">
    <citation type="submission" date="2021-02" db="EMBL/GenBank/DDBJ databases">
        <authorList>
            <person name="Nowell W R."/>
        </authorList>
    </citation>
    <scope>NUCLEOTIDE SEQUENCE</scope>
</reference>
<protein>
    <submittedName>
        <fullName evidence="2">Uncharacterized protein</fullName>
    </submittedName>
</protein>
<evidence type="ECO:0000313" key="2">
    <source>
        <dbReference type="EMBL" id="CAF3318930.1"/>
    </source>
</evidence>
<accession>A0A817TNY1</accession>